<dbReference type="EMBL" id="LAZR01015399">
    <property type="protein sequence ID" value="KKM13351.1"/>
    <property type="molecule type" value="Genomic_DNA"/>
</dbReference>
<accession>A0A0F9HD96</accession>
<evidence type="ECO:0008006" key="2">
    <source>
        <dbReference type="Google" id="ProtNLM"/>
    </source>
</evidence>
<organism evidence="1">
    <name type="scientific">marine sediment metagenome</name>
    <dbReference type="NCBI Taxonomy" id="412755"/>
    <lineage>
        <taxon>unclassified sequences</taxon>
        <taxon>metagenomes</taxon>
        <taxon>ecological metagenomes</taxon>
    </lineage>
</organism>
<protein>
    <recommendedName>
        <fullName evidence="2">Abortive infection protein-like C-terminal domain-containing protein</fullName>
    </recommendedName>
</protein>
<name>A0A0F9HD96_9ZZZZ</name>
<reference evidence="1" key="1">
    <citation type="journal article" date="2015" name="Nature">
        <title>Complex archaea that bridge the gap between prokaryotes and eukaryotes.</title>
        <authorList>
            <person name="Spang A."/>
            <person name="Saw J.H."/>
            <person name="Jorgensen S.L."/>
            <person name="Zaremba-Niedzwiedzka K."/>
            <person name="Martijn J."/>
            <person name="Lind A.E."/>
            <person name="van Eijk R."/>
            <person name="Schleper C."/>
            <person name="Guy L."/>
            <person name="Ettema T.J."/>
        </authorList>
    </citation>
    <scope>NUCLEOTIDE SEQUENCE</scope>
</reference>
<gene>
    <name evidence="1" type="ORF">LCGC14_1717080</name>
</gene>
<sequence>MPLTIDQIRTGLIEIINESAPHGNLQSRSLLNAAARRLSIEGNQDLEQVLLTVFGDMFRTGHLAWGLNVTNPDPPFLHLTEQGRQLMQNFSRDPANPDGYIAYLQGTTAINDVAMSYLKEALKTYNADCSRAAAVMIGTSLESIILELRDALVDHLGSAAPKKLKDSKIKTVLDTMNSKLDSLKGSMEYGLRSRYEASWSVLVHQVRSTRNDAGHPTSLSTVTQNDAHASLLVFPEIARLAYNLKEFIEGLR</sequence>
<proteinExistence type="predicted"/>
<dbReference type="AlphaFoldDB" id="A0A0F9HD96"/>
<comment type="caution">
    <text evidence="1">The sequence shown here is derived from an EMBL/GenBank/DDBJ whole genome shotgun (WGS) entry which is preliminary data.</text>
</comment>
<evidence type="ECO:0000313" key="1">
    <source>
        <dbReference type="EMBL" id="KKM13351.1"/>
    </source>
</evidence>